<dbReference type="GO" id="GO:0046872">
    <property type="term" value="F:metal ion binding"/>
    <property type="evidence" value="ECO:0007669"/>
    <property type="project" value="UniProtKB-KW"/>
</dbReference>
<keyword evidence="8 13" id="KW-0540">Nuclease</keyword>
<dbReference type="GO" id="GO:0006298">
    <property type="term" value="P:mismatch repair"/>
    <property type="evidence" value="ECO:0007669"/>
    <property type="project" value="TreeGrafter"/>
</dbReference>
<dbReference type="PANTHER" id="PTHR10954:SF23">
    <property type="entry name" value="RIBONUCLEASE"/>
    <property type="match status" value="1"/>
</dbReference>
<organism evidence="15 16">
    <name type="scientific">Vulcanisaeta moutnovskia (strain 768-28)</name>
    <dbReference type="NCBI Taxonomy" id="985053"/>
    <lineage>
        <taxon>Archaea</taxon>
        <taxon>Thermoproteota</taxon>
        <taxon>Thermoprotei</taxon>
        <taxon>Thermoproteales</taxon>
        <taxon>Thermoproteaceae</taxon>
        <taxon>Vulcanisaeta</taxon>
    </lineage>
</organism>
<evidence type="ECO:0000313" key="15">
    <source>
        <dbReference type="EMBL" id="ADY02526.1"/>
    </source>
</evidence>
<dbReference type="STRING" id="985053.VMUT_2334"/>
<evidence type="ECO:0000256" key="7">
    <source>
        <dbReference type="ARBA" id="ARBA00022490"/>
    </source>
</evidence>
<evidence type="ECO:0000256" key="11">
    <source>
        <dbReference type="ARBA" id="ARBA00022801"/>
    </source>
</evidence>
<evidence type="ECO:0000256" key="8">
    <source>
        <dbReference type="ARBA" id="ARBA00022722"/>
    </source>
</evidence>
<comment type="catalytic activity">
    <reaction evidence="1 13">
        <text>Endonucleolytic cleavage to 5'-phosphomonoester.</text>
        <dbReference type="EC" id="3.1.26.4"/>
    </reaction>
</comment>
<dbReference type="SUPFAM" id="SSF53098">
    <property type="entry name" value="Ribonuclease H-like"/>
    <property type="match status" value="1"/>
</dbReference>
<dbReference type="Gene3D" id="1.10.10.460">
    <property type="entry name" value="Ribonuclease hii. Domain 2"/>
    <property type="match status" value="1"/>
</dbReference>
<dbReference type="GO" id="GO:0004523">
    <property type="term" value="F:RNA-DNA hybrid ribonuclease activity"/>
    <property type="evidence" value="ECO:0007669"/>
    <property type="project" value="UniProtKB-UniRule"/>
</dbReference>
<evidence type="ECO:0000256" key="4">
    <source>
        <dbReference type="ARBA" id="ARBA00004065"/>
    </source>
</evidence>
<comment type="subcellular location">
    <subcellularLocation>
        <location evidence="5">Cytoplasm</location>
    </subcellularLocation>
</comment>
<dbReference type="GO" id="GO:0005737">
    <property type="term" value="C:cytoplasm"/>
    <property type="evidence" value="ECO:0007669"/>
    <property type="project" value="UniProtKB-SubCell"/>
</dbReference>
<dbReference type="NCBIfam" id="TIGR00729">
    <property type="entry name" value="ribonuclease HII"/>
    <property type="match status" value="1"/>
</dbReference>
<dbReference type="KEGG" id="vmo:VMUT_2334"/>
<sequence>MVIAIVVTNDMNKLREIGVKDSKELSPESRSRLFIILKSILNYIDYEIIEPVIIDRYVNMNALNILEVEVTIKLINKALSNIQVHTIYIDSPDPKPERFRDMIMERVGGNVNVIAMNKADKLIPVVSAASIVAKVVRDSIIERLHREFGDFGSGYPSDPRTIAFLKRWIEKHGDLPPIVRRSWSTAKKMLSNHLDKYL</sequence>
<evidence type="ECO:0000256" key="6">
    <source>
        <dbReference type="ARBA" id="ARBA00007383"/>
    </source>
</evidence>
<dbReference type="PROSITE" id="PS51975">
    <property type="entry name" value="RNASE_H_2"/>
    <property type="match status" value="1"/>
</dbReference>
<evidence type="ECO:0000256" key="1">
    <source>
        <dbReference type="ARBA" id="ARBA00000077"/>
    </source>
</evidence>
<evidence type="ECO:0000256" key="3">
    <source>
        <dbReference type="ARBA" id="ARBA00001946"/>
    </source>
</evidence>
<dbReference type="GO" id="GO:0032299">
    <property type="term" value="C:ribonuclease H2 complex"/>
    <property type="evidence" value="ECO:0007669"/>
    <property type="project" value="TreeGrafter"/>
</dbReference>
<dbReference type="InterPro" id="IPR023160">
    <property type="entry name" value="RNase_HII_hlx-loop-hlx_cap_dom"/>
</dbReference>
<dbReference type="PANTHER" id="PTHR10954">
    <property type="entry name" value="RIBONUCLEASE H2 SUBUNIT A"/>
    <property type="match status" value="1"/>
</dbReference>
<keyword evidence="9" id="KW-0479">Metal-binding</keyword>
<dbReference type="AlphaFoldDB" id="F0QY40"/>
<evidence type="ECO:0000256" key="10">
    <source>
        <dbReference type="ARBA" id="ARBA00022759"/>
    </source>
</evidence>
<dbReference type="InterPro" id="IPR036397">
    <property type="entry name" value="RNaseH_sf"/>
</dbReference>
<keyword evidence="16" id="KW-1185">Reference proteome</keyword>
<dbReference type="Gene3D" id="3.30.420.10">
    <property type="entry name" value="Ribonuclease H-like superfamily/Ribonuclease H"/>
    <property type="match status" value="1"/>
</dbReference>
<evidence type="ECO:0000256" key="5">
    <source>
        <dbReference type="ARBA" id="ARBA00004496"/>
    </source>
</evidence>
<protein>
    <recommendedName>
        <fullName evidence="13">Ribonuclease</fullName>
        <ecNumber evidence="13">3.1.26.4</ecNumber>
    </recommendedName>
</protein>
<proteinExistence type="inferred from homology"/>
<dbReference type="InterPro" id="IPR012337">
    <property type="entry name" value="RNaseH-like_sf"/>
</dbReference>
<dbReference type="FunFam" id="1.10.10.460:FF:000001">
    <property type="entry name" value="Ribonuclease"/>
    <property type="match status" value="1"/>
</dbReference>
<dbReference type="eggNOG" id="arCOG04121">
    <property type="taxonomic scope" value="Archaea"/>
</dbReference>
<evidence type="ECO:0000256" key="9">
    <source>
        <dbReference type="ARBA" id="ARBA00022723"/>
    </source>
</evidence>
<keyword evidence="10 13" id="KW-0255">Endonuclease</keyword>
<dbReference type="GO" id="GO:0043137">
    <property type="term" value="P:DNA replication, removal of RNA primer"/>
    <property type="evidence" value="ECO:0007669"/>
    <property type="project" value="TreeGrafter"/>
</dbReference>
<evidence type="ECO:0000256" key="13">
    <source>
        <dbReference type="RuleBase" id="RU003515"/>
    </source>
</evidence>
<dbReference type="Proteomes" id="UP000007485">
    <property type="component" value="Chromosome"/>
</dbReference>
<comment type="function">
    <text evidence="4 13">Endonuclease that specifically degrades the RNA of RNA-DNA hybrids.</text>
</comment>
<name>F0QY40_VULM7</name>
<evidence type="ECO:0000256" key="2">
    <source>
        <dbReference type="ARBA" id="ARBA00001936"/>
    </source>
</evidence>
<evidence type="ECO:0000313" key="16">
    <source>
        <dbReference type="Proteomes" id="UP000007485"/>
    </source>
</evidence>
<comment type="similarity">
    <text evidence="6 13">Belongs to the RNase HII family.</text>
</comment>
<comment type="cofactor">
    <cofactor evidence="3">
        <name>Mg(2+)</name>
        <dbReference type="ChEBI" id="CHEBI:18420"/>
    </cofactor>
</comment>
<gene>
    <name evidence="15" type="ordered locus">VMUT_2334</name>
</gene>
<dbReference type="EC" id="3.1.26.4" evidence="13"/>
<evidence type="ECO:0000256" key="12">
    <source>
        <dbReference type="PROSITE-ProRule" id="PRU01319"/>
    </source>
</evidence>
<feature type="domain" description="RNase H type-2" evidence="14">
    <location>
        <begin position="1"/>
        <end position="195"/>
    </location>
</feature>
<dbReference type="InterPro" id="IPR001352">
    <property type="entry name" value="RNase_HII/HIII"/>
</dbReference>
<dbReference type="InterPro" id="IPR024567">
    <property type="entry name" value="RNase_HII/HIII_dom"/>
</dbReference>
<dbReference type="CDD" id="cd07180">
    <property type="entry name" value="RNase_HII_archaea_like"/>
    <property type="match status" value="1"/>
</dbReference>
<keyword evidence="7" id="KW-0963">Cytoplasm</keyword>
<dbReference type="Pfam" id="PF01351">
    <property type="entry name" value="RNase_HII"/>
    <property type="match status" value="1"/>
</dbReference>
<dbReference type="GO" id="GO:0003723">
    <property type="term" value="F:RNA binding"/>
    <property type="evidence" value="ECO:0007669"/>
    <property type="project" value="UniProtKB-UniRule"/>
</dbReference>
<keyword evidence="11 13" id="KW-0378">Hydrolase</keyword>
<comment type="cofactor">
    <cofactor evidence="2">
        <name>Mn(2+)</name>
        <dbReference type="ChEBI" id="CHEBI:29035"/>
    </cofactor>
</comment>
<accession>F0QY40</accession>
<reference evidence="15 16" key="1">
    <citation type="journal article" date="2011" name="J. Bacteriol.">
        <title>Complete genome sequence of 'Vulcanisaeta moutnovskia' strain 768-28, a novel member of the hyperthermophilic crenarchaeal genus vulcanisaeta.</title>
        <authorList>
            <person name="Gumerov V.M."/>
            <person name="Mardanov A.V."/>
            <person name="Beletsky A.V."/>
            <person name="Prokofeva M.I."/>
            <person name="Bonch-Osmolovskaya E.A."/>
            <person name="Ravin N.V."/>
            <person name="Skryabin K.G."/>
        </authorList>
    </citation>
    <scope>NUCLEOTIDE SEQUENCE [LARGE SCALE GENOMIC DNA]</scope>
    <source>
        <strain evidence="15 16">768-28</strain>
    </source>
</reference>
<dbReference type="InterPro" id="IPR004649">
    <property type="entry name" value="RNase_H2_suA"/>
</dbReference>
<evidence type="ECO:0000259" key="14">
    <source>
        <dbReference type="PROSITE" id="PS51975"/>
    </source>
</evidence>
<dbReference type="EMBL" id="CP002529">
    <property type="protein sequence ID" value="ADY02526.1"/>
    <property type="molecule type" value="Genomic_DNA"/>
</dbReference>
<dbReference type="HOGENOM" id="CLU_036532_0_4_2"/>
<comment type="caution">
    <text evidence="12">Lacks conserved residue(s) required for the propagation of feature annotation.</text>
</comment>